<evidence type="ECO:0008006" key="4">
    <source>
        <dbReference type="Google" id="ProtNLM"/>
    </source>
</evidence>
<keyword evidence="1" id="KW-0812">Transmembrane</keyword>
<feature type="transmembrane region" description="Helical" evidence="1">
    <location>
        <begin position="33"/>
        <end position="52"/>
    </location>
</feature>
<keyword evidence="1" id="KW-0472">Membrane</keyword>
<proteinExistence type="predicted"/>
<dbReference type="Proteomes" id="UP000036426">
    <property type="component" value="Unassembled WGS sequence"/>
</dbReference>
<feature type="transmembrane region" description="Helical" evidence="1">
    <location>
        <begin position="218"/>
        <end position="236"/>
    </location>
</feature>
<evidence type="ECO:0000313" key="3">
    <source>
        <dbReference type="Proteomes" id="UP000036426"/>
    </source>
</evidence>
<feature type="transmembrane region" description="Helical" evidence="1">
    <location>
        <begin position="144"/>
        <end position="161"/>
    </location>
</feature>
<feature type="transmembrane region" description="Helical" evidence="1">
    <location>
        <begin position="379"/>
        <end position="397"/>
    </location>
</feature>
<dbReference type="PATRIC" id="fig|754436.4.peg.4248"/>
<evidence type="ECO:0000256" key="1">
    <source>
        <dbReference type="SAM" id="Phobius"/>
    </source>
</evidence>
<evidence type="ECO:0000313" key="2">
    <source>
        <dbReference type="EMBL" id="KLU98863.1"/>
    </source>
</evidence>
<feature type="transmembrane region" description="Helical" evidence="1">
    <location>
        <begin position="64"/>
        <end position="86"/>
    </location>
</feature>
<keyword evidence="3" id="KW-1185">Reference proteome</keyword>
<name>A0A0J1GH98_9GAMM</name>
<gene>
    <name evidence="2" type="ORF">ABT58_20170</name>
</gene>
<keyword evidence="1" id="KW-1133">Transmembrane helix</keyword>
<organism evidence="2 3">
    <name type="scientific">Photobacterium aphoticum</name>
    <dbReference type="NCBI Taxonomy" id="754436"/>
    <lineage>
        <taxon>Bacteria</taxon>
        <taxon>Pseudomonadati</taxon>
        <taxon>Pseudomonadota</taxon>
        <taxon>Gammaproteobacteria</taxon>
        <taxon>Vibrionales</taxon>
        <taxon>Vibrionaceae</taxon>
        <taxon>Photobacterium</taxon>
    </lineage>
</organism>
<feature type="transmembrane region" description="Helical" evidence="1">
    <location>
        <begin position="6"/>
        <end position="21"/>
    </location>
</feature>
<dbReference type="AlphaFoldDB" id="A0A0J1GH98"/>
<protein>
    <recommendedName>
        <fullName evidence="4">Oligosaccharide repeat unit polymerase</fullName>
    </recommendedName>
</protein>
<feature type="transmembrane region" description="Helical" evidence="1">
    <location>
        <begin position="168"/>
        <end position="187"/>
    </location>
</feature>
<accession>A0A0J1GH98</accession>
<dbReference type="EMBL" id="LDOV01000041">
    <property type="protein sequence ID" value="KLU98863.1"/>
    <property type="molecule type" value="Genomic_DNA"/>
</dbReference>
<feature type="transmembrane region" description="Helical" evidence="1">
    <location>
        <begin position="350"/>
        <end position="372"/>
    </location>
</feature>
<comment type="caution">
    <text evidence="2">The sequence shown here is derived from an EMBL/GenBank/DDBJ whole genome shotgun (WGS) entry which is preliminary data.</text>
</comment>
<sequence length="426" mass="48949">MESILIITNIVILYAALYSTVKNKKFYDISNIYFYSLSVFIVFPLFYINLLHKENNYYFIYSNWLDYTNLVCLVILLTSLISNILFDKINTPKVDWKISKNVMFTILAFLAISYASKFQLFISGSLIIEDKYAEVQNISSSVKYFSNFDIALFPIVAALFFDKKENNITIKAIFWVTLSIMIIYAVIQGRRFGIIYPLLITFIIHSIYNGIKTKKTILFISLSASVFFSMTAIRLSQAQAVVETGESISVMSAIKNIDDDILDNLTQSLISRIGNPYIMLNHVSYHKNELYREPFYNVATHAMTSVVPRIFYPEKKPISIGNEFGKEIGVISINNHITKINPGWPAEVSYSYGLIGVSLFFFFTIGMIKLAYQYFNVNNHIGIIVYASLFTFVFSGFQMEFAFAFNTLIKTIFVLFVICFIHKRES</sequence>
<reference evidence="2 3" key="1">
    <citation type="submission" date="2015-05" db="EMBL/GenBank/DDBJ databases">
        <title>Photobacterium galathea sp. nov.</title>
        <authorList>
            <person name="Machado H."/>
            <person name="Gram L."/>
        </authorList>
    </citation>
    <scope>NUCLEOTIDE SEQUENCE [LARGE SCALE GENOMIC DNA]</scope>
    <source>
        <strain evidence="2 3">DSM 25995</strain>
    </source>
</reference>
<feature type="transmembrane region" description="Helical" evidence="1">
    <location>
        <begin position="403"/>
        <end position="421"/>
    </location>
</feature>
<feature type="transmembrane region" description="Helical" evidence="1">
    <location>
        <begin position="193"/>
        <end position="211"/>
    </location>
</feature>
<dbReference type="RefSeq" id="WP_047876246.1">
    <property type="nucleotide sequence ID" value="NZ_BMYC01000002.1"/>
</dbReference>